<accession>A0A512AP65</accession>
<dbReference type="Gene3D" id="1.10.10.10">
    <property type="entry name" value="Winged helix-like DNA-binding domain superfamily/Winged helix DNA-binding domain"/>
    <property type="match status" value="1"/>
</dbReference>
<evidence type="ECO:0000256" key="2">
    <source>
        <dbReference type="ARBA" id="ARBA00023015"/>
    </source>
</evidence>
<dbReference type="PRINTS" id="PR00039">
    <property type="entry name" value="HTHLYSR"/>
</dbReference>
<dbReference type="RefSeq" id="WP_147160806.1">
    <property type="nucleotide sequence ID" value="NZ_BJYR01000022.1"/>
</dbReference>
<comment type="similarity">
    <text evidence="1">Belongs to the LysR transcriptional regulatory family.</text>
</comment>
<dbReference type="Gene3D" id="3.40.190.290">
    <property type="match status" value="1"/>
</dbReference>
<dbReference type="GO" id="GO:0003677">
    <property type="term" value="F:DNA binding"/>
    <property type="evidence" value="ECO:0007669"/>
    <property type="project" value="UniProtKB-KW"/>
</dbReference>
<feature type="domain" description="HTH lysR-type" evidence="5">
    <location>
        <begin position="1"/>
        <end position="60"/>
    </location>
</feature>
<evidence type="ECO:0000259" key="5">
    <source>
        <dbReference type="PROSITE" id="PS50931"/>
    </source>
</evidence>
<evidence type="ECO:0000256" key="4">
    <source>
        <dbReference type="ARBA" id="ARBA00023163"/>
    </source>
</evidence>
<dbReference type="CDD" id="cd08422">
    <property type="entry name" value="PBP2_CrgA_like"/>
    <property type="match status" value="1"/>
</dbReference>
<dbReference type="FunFam" id="1.10.10.10:FF:000001">
    <property type="entry name" value="LysR family transcriptional regulator"/>
    <property type="match status" value="1"/>
</dbReference>
<organism evidence="6 7">
    <name type="scientific">Novosphingobium sediminis</name>
    <dbReference type="NCBI Taxonomy" id="707214"/>
    <lineage>
        <taxon>Bacteria</taxon>
        <taxon>Pseudomonadati</taxon>
        <taxon>Pseudomonadota</taxon>
        <taxon>Alphaproteobacteria</taxon>
        <taxon>Sphingomonadales</taxon>
        <taxon>Sphingomonadaceae</taxon>
        <taxon>Novosphingobium</taxon>
    </lineage>
</organism>
<dbReference type="SUPFAM" id="SSF53850">
    <property type="entry name" value="Periplasmic binding protein-like II"/>
    <property type="match status" value="1"/>
</dbReference>
<keyword evidence="3" id="KW-0238">DNA-binding</keyword>
<dbReference type="EMBL" id="BJYR01000022">
    <property type="protein sequence ID" value="GEO01499.1"/>
    <property type="molecule type" value="Genomic_DNA"/>
</dbReference>
<dbReference type="GO" id="GO:0003700">
    <property type="term" value="F:DNA-binding transcription factor activity"/>
    <property type="evidence" value="ECO:0007669"/>
    <property type="project" value="InterPro"/>
</dbReference>
<evidence type="ECO:0000256" key="3">
    <source>
        <dbReference type="ARBA" id="ARBA00023125"/>
    </source>
</evidence>
<dbReference type="OrthoDB" id="9812435at2"/>
<comment type="caution">
    <text evidence="6">The sequence shown here is derived from an EMBL/GenBank/DDBJ whole genome shotgun (WGS) entry which is preliminary data.</text>
</comment>
<dbReference type="Proteomes" id="UP000321464">
    <property type="component" value="Unassembled WGS sequence"/>
</dbReference>
<dbReference type="Pfam" id="PF03466">
    <property type="entry name" value="LysR_substrate"/>
    <property type="match status" value="1"/>
</dbReference>
<dbReference type="PANTHER" id="PTHR30537:SF80">
    <property type="entry name" value="TRANSCRIPTIONAL REGULATOR"/>
    <property type="match status" value="1"/>
</dbReference>
<sequence>MTDITGWMRTFITVADAASFSRAAARLELPQSTVSRQVSALERHLGAALLKRTTRSIALTSEGQAYYEAALRALAAIDEAAASVGLHGALGGQVRLTAPLTLAQSRVIPMLADFQRLQPRIEIDLRLSDHALNLVSDNLDFAIRVGAIGDSRAIARRIGVARRVMVASPAYLDEYGVPHQPSDLQAHNCLSYALLATGNKWVLGNDTQVEVSGTFRADSPDALRVAALAGIGIAVNARWLFEDDLAAGRLVEVLPDHPPADMPIHLVMPAGRYIAARVRALADHLIAAFAADPLLRTP</sequence>
<keyword evidence="7" id="KW-1185">Reference proteome</keyword>
<dbReference type="SUPFAM" id="SSF46785">
    <property type="entry name" value="Winged helix' DNA-binding domain"/>
    <property type="match status" value="1"/>
</dbReference>
<reference evidence="6 7" key="1">
    <citation type="submission" date="2019-07" db="EMBL/GenBank/DDBJ databases">
        <title>Whole genome shotgun sequence of Novosphingobium sediminis NBRC 106119.</title>
        <authorList>
            <person name="Hosoyama A."/>
            <person name="Uohara A."/>
            <person name="Ohji S."/>
            <person name="Ichikawa N."/>
        </authorList>
    </citation>
    <scope>NUCLEOTIDE SEQUENCE [LARGE SCALE GENOMIC DNA]</scope>
    <source>
        <strain evidence="6 7">NBRC 106119</strain>
    </source>
</reference>
<keyword evidence="2" id="KW-0805">Transcription regulation</keyword>
<dbReference type="Pfam" id="PF00126">
    <property type="entry name" value="HTH_1"/>
    <property type="match status" value="1"/>
</dbReference>
<dbReference type="InterPro" id="IPR036390">
    <property type="entry name" value="WH_DNA-bd_sf"/>
</dbReference>
<evidence type="ECO:0000313" key="6">
    <source>
        <dbReference type="EMBL" id="GEO01499.1"/>
    </source>
</evidence>
<dbReference type="AlphaFoldDB" id="A0A512AP65"/>
<dbReference type="InterPro" id="IPR058163">
    <property type="entry name" value="LysR-type_TF_proteobact-type"/>
</dbReference>
<keyword evidence="4" id="KW-0804">Transcription</keyword>
<proteinExistence type="inferred from homology"/>
<dbReference type="InterPro" id="IPR005119">
    <property type="entry name" value="LysR_subst-bd"/>
</dbReference>
<dbReference type="PANTHER" id="PTHR30537">
    <property type="entry name" value="HTH-TYPE TRANSCRIPTIONAL REGULATOR"/>
    <property type="match status" value="1"/>
</dbReference>
<dbReference type="PROSITE" id="PS50931">
    <property type="entry name" value="HTH_LYSR"/>
    <property type="match status" value="1"/>
</dbReference>
<dbReference type="InterPro" id="IPR036388">
    <property type="entry name" value="WH-like_DNA-bd_sf"/>
</dbReference>
<name>A0A512AP65_9SPHN</name>
<protein>
    <submittedName>
        <fullName evidence="6">LysR family transcriptional regulator</fullName>
    </submittedName>
</protein>
<evidence type="ECO:0000256" key="1">
    <source>
        <dbReference type="ARBA" id="ARBA00009437"/>
    </source>
</evidence>
<gene>
    <name evidence="6" type="ORF">NSE01_33310</name>
</gene>
<dbReference type="InterPro" id="IPR000847">
    <property type="entry name" value="LysR_HTH_N"/>
</dbReference>
<evidence type="ECO:0000313" key="7">
    <source>
        <dbReference type="Proteomes" id="UP000321464"/>
    </source>
</evidence>